<proteinExistence type="predicted"/>
<dbReference type="AlphaFoldDB" id="A0AA40CEG4"/>
<protein>
    <submittedName>
        <fullName evidence="3">Uncharacterized protein</fullName>
    </submittedName>
</protein>
<name>A0AA40CEG4_9PEZI</name>
<keyword evidence="2" id="KW-0472">Membrane</keyword>
<gene>
    <name evidence="3" type="ORF">B0T17DRAFT_56906</name>
</gene>
<organism evidence="3 4">
    <name type="scientific">Bombardia bombarda</name>
    <dbReference type="NCBI Taxonomy" id="252184"/>
    <lineage>
        <taxon>Eukaryota</taxon>
        <taxon>Fungi</taxon>
        <taxon>Dikarya</taxon>
        <taxon>Ascomycota</taxon>
        <taxon>Pezizomycotina</taxon>
        <taxon>Sordariomycetes</taxon>
        <taxon>Sordariomycetidae</taxon>
        <taxon>Sordariales</taxon>
        <taxon>Lasiosphaeriaceae</taxon>
        <taxon>Bombardia</taxon>
    </lineage>
</organism>
<feature type="transmembrane region" description="Helical" evidence="2">
    <location>
        <begin position="63"/>
        <end position="83"/>
    </location>
</feature>
<keyword evidence="4" id="KW-1185">Reference proteome</keyword>
<comment type="caution">
    <text evidence="3">The sequence shown here is derived from an EMBL/GenBank/DDBJ whole genome shotgun (WGS) entry which is preliminary data.</text>
</comment>
<dbReference type="EMBL" id="JAULSR010000001">
    <property type="protein sequence ID" value="KAK0635766.1"/>
    <property type="molecule type" value="Genomic_DNA"/>
</dbReference>
<evidence type="ECO:0000313" key="4">
    <source>
        <dbReference type="Proteomes" id="UP001174934"/>
    </source>
</evidence>
<feature type="region of interest" description="Disordered" evidence="1">
    <location>
        <begin position="1"/>
        <end position="29"/>
    </location>
</feature>
<evidence type="ECO:0000313" key="3">
    <source>
        <dbReference type="EMBL" id="KAK0635766.1"/>
    </source>
</evidence>
<keyword evidence="2" id="KW-0812">Transmembrane</keyword>
<evidence type="ECO:0000256" key="2">
    <source>
        <dbReference type="SAM" id="Phobius"/>
    </source>
</evidence>
<reference evidence="3" key="1">
    <citation type="submission" date="2023-06" db="EMBL/GenBank/DDBJ databases">
        <title>Genome-scale phylogeny and comparative genomics of the fungal order Sordariales.</title>
        <authorList>
            <consortium name="Lawrence Berkeley National Laboratory"/>
            <person name="Hensen N."/>
            <person name="Bonometti L."/>
            <person name="Westerberg I."/>
            <person name="Brannstrom I.O."/>
            <person name="Guillou S."/>
            <person name="Cros-Aarteil S."/>
            <person name="Calhoun S."/>
            <person name="Haridas S."/>
            <person name="Kuo A."/>
            <person name="Mondo S."/>
            <person name="Pangilinan J."/>
            <person name="Riley R."/>
            <person name="LaButti K."/>
            <person name="Andreopoulos B."/>
            <person name="Lipzen A."/>
            <person name="Chen C."/>
            <person name="Yanf M."/>
            <person name="Daum C."/>
            <person name="Ng V."/>
            <person name="Clum A."/>
            <person name="Steindorff A."/>
            <person name="Ohm R."/>
            <person name="Martin F."/>
            <person name="Silar P."/>
            <person name="Natvig D."/>
            <person name="Lalanne C."/>
            <person name="Gautier V."/>
            <person name="Ament-velasquez S.L."/>
            <person name="Kruys A."/>
            <person name="Hutchinson M.I."/>
            <person name="Powell A.J."/>
            <person name="Barry K."/>
            <person name="Miller A.N."/>
            <person name="Grigoriev I.V."/>
            <person name="Debuchy R."/>
            <person name="Gladieux P."/>
            <person name="Thoren M.H."/>
            <person name="Johannesson H."/>
        </authorList>
    </citation>
    <scope>NUCLEOTIDE SEQUENCE</scope>
    <source>
        <strain evidence="3">SMH3391-2</strain>
    </source>
</reference>
<dbReference type="Proteomes" id="UP001174934">
    <property type="component" value="Unassembled WGS sequence"/>
</dbReference>
<feature type="transmembrane region" description="Helical" evidence="2">
    <location>
        <begin position="95"/>
        <end position="114"/>
    </location>
</feature>
<sequence length="122" mass="13765">MADRHTVSTQHNLSHPSPPPTPIMPLAETPPGAMMQARGMAAGVAYTRGVRLRTTKREKKGDVRSCCLLHSFLFFFFLSHGPASTGRKFARSRYIFWYWLAGWMDGIWLSPLFCDASRGTFN</sequence>
<keyword evidence="2" id="KW-1133">Transmembrane helix</keyword>
<accession>A0AA40CEG4</accession>
<evidence type="ECO:0000256" key="1">
    <source>
        <dbReference type="SAM" id="MobiDB-lite"/>
    </source>
</evidence>